<dbReference type="Gene3D" id="1.20.1050.10">
    <property type="match status" value="1"/>
</dbReference>
<gene>
    <name evidence="2" type="ORF">DFH07DRAFT_977817</name>
</gene>
<evidence type="ECO:0000313" key="3">
    <source>
        <dbReference type="Proteomes" id="UP001215280"/>
    </source>
</evidence>
<sequence length="215" mass="24158">MACLIFDAWTEVWIGPTAAHSEFRPIEPLANHAIDVPADYVHFEDNKKPSAVIARYIATLAPNSGLLSKSPAETALIDQWVHVGGRCKYRDNQRPRCWLLFPYGKPLHTTFLERQLRGLYTLEKHLSSRTFFVGERITVTDLFIAALVQRAYAHNIDTPTRAKLPNLTRHLETIVNQHALASIYGPVPVLETAPVYAPPKKEKEHKPAPPPALKA</sequence>
<dbReference type="Pfam" id="PF00043">
    <property type="entry name" value="GST_C"/>
    <property type="match status" value="1"/>
</dbReference>
<dbReference type="InterPro" id="IPR004046">
    <property type="entry name" value="GST_C"/>
</dbReference>
<dbReference type="GO" id="GO:0006414">
    <property type="term" value="P:translational elongation"/>
    <property type="evidence" value="ECO:0007669"/>
    <property type="project" value="TreeGrafter"/>
</dbReference>
<dbReference type="Proteomes" id="UP001215280">
    <property type="component" value="Unassembled WGS sequence"/>
</dbReference>
<dbReference type="InterPro" id="IPR010987">
    <property type="entry name" value="Glutathione-S-Trfase_C-like"/>
</dbReference>
<reference evidence="2" key="1">
    <citation type="submission" date="2023-03" db="EMBL/GenBank/DDBJ databases">
        <title>Massive genome expansion in bonnet fungi (Mycena s.s.) driven by repeated elements and novel gene families across ecological guilds.</title>
        <authorList>
            <consortium name="Lawrence Berkeley National Laboratory"/>
            <person name="Harder C.B."/>
            <person name="Miyauchi S."/>
            <person name="Viragh M."/>
            <person name="Kuo A."/>
            <person name="Thoen E."/>
            <person name="Andreopoulos B."/>
            <person name="Lu D."/>
            <person name="Skrede I."/>
            <person name="Drula E."/>
            <person name="Henrissat B."/>
            <person name="Morin E."/>
            <person name="Kohler A."/>
            <person name="Barry K."/>
            <person name="LaButti K."/>
            <person name="Morin E."/>
            <person name="Salamov A."/>
            <person name="Lipzen A."/>
            <person name="Mereny Z."/>
            <person name="Hegedus B."/>
            <person name="Baldrian P."/>
            <person name="Stursova M."/>
            <person name="Weitz H."/>
            <person name="Taylor A."/>
            <person name="Grigoriev I.V."/>
            <person name="Nagy L.G."/>
            <person name="Martin F."/>
            <person name="Kauserud H."/>
        </authorList>
    </citation>
    <scope>NUCLEOTIDE SEQUENCE</scope>
    <source>
        <strain evidence="2">CBHHK188m</strain>
    </source>
</reference>
<comment type="caution">
    <text evidence="2">The sequence shown here is derived from an EMBL/GenBank/DDBJ whole genome shotgun (WGS) entry which is preliminary data.</text>
</comment>
<dbReference type="PROSITE" id="PS50405">
    <property type="entry name" value="GST_CTER"/>
    <property type="match status" value="1"/>
</dbReference>
<dbReference type="PANTHER" id="PTHR43986">
    <property type="entry name" value="ELONGATION FACTOR 1-GAMMA"/>
    <property type="match status" value="1"/>
</dbReference>
<evidence type="ECO:0000313" key="2">
    <source>
        <dbReference type="EMBL" id="KAJ7745236.1"/>
    </source>
</evidence>
<dbReference type="EMBL" id="JARJLG010000104">
    <property type="protein sequence ID" value="KAJ7745236.1"/>
    <property type="molecule type" value="Genomic_DNA"/>
</dbReference>
<keyword evidence="3" id="KW-1185">Reference proteome</keyword>
<dbReference type="PANTHER" id="PTHR43986:SF1">
    <property type="entry name" value="ELONGATION FACTOR 1-GAMMA"/>
    <property type="match status" value="1"/>
</dbReference>
<dbReference type="GO" id="GO:0005634">
    <property type="term" value="C:nucleus"/>
    <property type="evidence" value="ECO:0007669"/>
    <property type="project" value="TreeGrafter"/>
</dbReference>
<organism evidence="2 3">
    <name type="scientific">Mycena maculata</name>
    <dbReference type="NCBI Taxonomy" id="230809"/>
    <lineage>
        <taxon>Eukaryota</taxon>
        <taxon>Fungi</taxon>
        <taxon>Dikarya</taxon>
        <taxon>Basidiomycota</taxon>
        <taxon>Agaricomycotina</taxon>
        <taxon>Agaricomycetes</taxon>
        <taxon>Agaricomycetidae</taxon>
        <taxon>Agaricales</taxon>
        <taxon>Marasmiineae</taxon>
        <taxon>Mycenaceae</taxon>
        <taxon>Mycena</taxon>
    </lineage>
</organism>
<dbReference type="SUPFAM" id="SSF47616">
    <property type="entry name" value="GST C-terminal domain-like"/>
    <property type="match status" value="1"/>
</dbReference>
<protein>
    <submittedName>
        <fullName evidence="2">Glutathione S-transferase C-terminal-like protein</fullName>
    </submittedName>
</protein>
<dbReference type="InterPro" id="IPR036282">
    <property type="entry name" value="Glutathione-S-Trfase_C_sf"/>
</dbReference>
<dbReference type="AlphaFoldDB" id="A0AAD7N5G5"/>
<name>A0AAD7N5G5_9AGAR</name>
<dbReference type="GO" id="GO:0005737">
    <property type="term" value="C:cytoplasm"/>
    <property type="evidence" value="ECO:0007669"/>
    <property type="project" value="TreeGrafter"/>
</dbReference>
<dbReference type="InterPro" id="IPR050802">
    <property type="entry name" value="EF-GSTs"/>
</dbReference>
<evidence type="ECO:0000259" key="1">
    <source>
        <dbReference type="PROSITE" id="PS50405"/>
    </source>
</evidence>
<accession>A0AAD7N5G5</accession>
<proteinExistence type="predicted"/>
<feature type="domain" description="GST C-terminal" evidence="1">
    <location>
        <begin position="70"/>
        <end position="211"/>
    </location>
</feature>